<reference evidence="2 3" key="1">
    <citation type="submission" date="2016-05" db="EMBL/GenBank/DDBJ databases">
        <title>Single-cell genome of chain-forming Candidatus Thiomargarita nelsonii and comparison to other large sulfur-oxidizing bacteria.</title>
        <authorList>
            <person name="Winkel M."/>
            <person name="Salman V."/>
            <person name="Woyke T."/>
            <person name="Schulz-Vogt H."/>
            <person name="Richter M."/>
            <person name="Flood B."/>
            <person name="Bailey J."/>
            <person name="Amann R."/>
            <person name="Mussmann M."/>
        </authorList>
    </citation>
    <scope>NUCLEOTIDE SEQUENCE [LARGE SCALE GENOMIC DNA]</scope>
    <source>
        <strain evidence="2 3">THI036</strain>
    </source>
</reference>
<dbReference type="PROSITE" id="PS50075">
    <property type="entry name" value="CARRIER"/>
    <property type="match status" value="1"/>
</dbReference>
<dbReference type="AlphaFoldDB" id="A0A0A6NZU9"/>
<dbReference type="Gene3D" id="1.10.1200.10">
    <property type="entry name" value="ACP-like"/>
    <property type="match status" value="1"/>
</dbReference>
<dbReference type="SUPFAM" id="SSF47336">
    <property type="entry name" value="ACP-like"/>
    <property type="match status" value="1"/>
</dbReference>
<dbReference type="Pfam" id="PF00550">
    <property type="entry name" value="PP-binding"/>
    <property type="match status" value="1"/>
</dbReference>
<keyword evidence="3" id="KW-1185">Reference proteome</keyword>
<comment type="caution">
    <text evidence="2">The sequence shown here is derived from an EMBL/GenBank/DDBJ whole genome shotgun (WGS) entry which is preliminary data.</text>
</comment>
<evidence type="ECO:0000259" key="1">
    <source>
        <dbReference type="PROSITE" id="PS50075"/>
    </source>
</evidence>
<accession>A0A0A6NZU9</accession>
<name>A0A0A6NZU9_9GAMM</name>
<sequence length="98" mass="11480">MYSDSYFLAHNQDEKEKAIRKQLVTLIEESGFLPVAENDAQFWEKNLFEQGILDSMAIVYWTELLHKEFSVELDMHMLVTELNTLEAIAQYIASQIKH</sequence>
<dbReference type="InterPro" id="IPR036736">
    <property type="entry name" value="ACP-like_sf"/>
</dbReference>
<proteinExistence type="predicted"/>
<dbReference type="EMBL" id="LUTY01000152">
    <property type="protein sequence ID" value="OAD23809.1"/>
    <property type="molecule type" value="Genomic_DNA"/>
</dbReference>
<gene>
    <name evidence="2" type="ORF">THIOM_000347</name>
</gene>
<evidence type="ECO:0000313" key="3">
    <source>
        <dbReference type="Proteomes" id="UP000076962"/>
    </source>
</evidence>
<protein>
    <submittedName>
        <fullName evidence="2">Phosphopantetheine-binding domain protein</fullName>
    </submittedName>
</protein>
<organism evidence="2 3">
    <name type="scientific">Candidatus Thiomargarita nelsonii</name>
    <dbReference type="NCBI Taxonomy" id="1003181"/>
    <lineage>
        <taxon>Bacteria</taxon>
        <taxon>Pseudomonadati</taxon>
        <taxon>Pseudomonadota</taxon>
        <taxon>Gammaproteobacteria</taxon>
        <taxon>Thiotrichales</taxon>
        <taxon>Thiotrichaceae</taxon>
        <taxon>Thiomargarita</taxon>
    </lineage>
</organism>
<dbReference type="Proteomes" id="UP000076962">
    <property type="component" value="Unassembled WGS sequence"/>
</dbReference>
<feature type="domain" description="Carrier" evidence="1">
    <location>
        <begin position="10"/>
        <end position="96"/>
    </location>
</feature>
<evidence type="ECO:0000313" key="2">
    <source>
        <dbReference type="EMBL" id="OAD23809.1"/>
    </source>
</evidence>
<dbReference type="InterPro" id="IPR009081">
    <property type="entry name" value="PP-bd_ACP"/>
</dbReference>